<dbReference type="InterPro" id="IPR032710">
    <property type="entry name" value="NTF2-like_dom_sf"/>
</dbReference>
<evidence type="ECO:0000259" key="1">
    <source>
        <dbReference type="Pfam" id="PF12680"/>
    </source>
</evidence>
<sequence length="118" mass="13631">MSTHAELTRRCFEAYEKKDRSLIEPILAEDFTFSSPLDDAINRESYFERCWPNSEHVGTFEFEKLIEDGDDVVAIYLATSKDGAQFRNTEVFTFRGEQLVHVQVYFGSDTKESASQED</sequence>
<dbReference type="InterPro" id="IPR037401">
    <property type="entry name" value="SnoaL-like"/>
</dbReference>
<accession>A0ABU9AVN8</accession>
<dbReference type="Pfam" id="PF12680">
    <property type="entry name" value="SnoaL_2"/>
    <property type="match status" value="1"/>
</dbReference>
<evidence type="ECO:0000313" key="2">
    <source>
        <dbReference type="EMBL" id="MEK7951019.1"/>
    </source>
</evidence>
<dbReference type="Gene3D" id="3.10.450.50">
    <property type="match status" value="1"/>
</dbReference>
<protein>
    <submittedName>
        <fullName evidence="2">Nuclear transport factor 2 family protein</fullName>
    </submittedName>
</protein>
<name>A0ABU9AVN8_9BACT</name>
<dbReference type="SUPFAM" id="SSF54427">
    <property type="entry name" value="NTF2-like"/>
    <property type="match status" value="1"/>
</dbReference>
<comment type="caution">
    <text evidence="2">The sequence shown here is derived from an EMBL/GenBank/DDBJ whole genome shotgun (WGS) entry which is preliminary data.</text>
</comment>
<dbReference type="Proteomes" id="UP001371305">
    <property type="component" value="Unassembled WGS sequence"/>
</dbReference>
<gene>
    <name evidence="2" type="ORF">WKV53_10950</name>
</gene>
<dbReference type="RefSeq" id="WP_341404621.1">
    <property type="nucleotide sequence ID" value="NZ_JBBUKT010000003.1"/>
</dbReference>
<proteinExistence type="predicted"/>
<dbReference type="EMBL" id="JBBUKT010000003">
    <property type="protein sequence ID" value="MEK7951019.1"/>
    <property type="molecule type" value="Genomic_DNA"/>
</dbReference>
<keyword evidence="3" id="KW-1185">Reference proteome</keyword>
<reference evidence="2 3" key="1">
    <citation type="submission" date="2024-04" db="EMBL/GenBank/DDBJ databases">
        <title>Luteolibacter sp. isolated from soil.</title>
        <authorList>
            <person name="An J."/>
        </authorList>
    </citation>
    <scope>NUCLEOTIDE SEQUENCE [LARGE SCALE GENOMIC DNA]</scope>
    <source>
        <strain evidence="2 3">Y139</strain>
    </source>
</reference>
<feature type="domain" description="SnoaL-like" evidence="1">
    <location>
        <begin position="9"/>
        <end position="101"/>
    </location>
</feature>
<evidence type="ECO:0000313" key="3">
    <source>
        <dbReference type="Proteomes" id="UP001371305"/>
    </source>
</evidence>
<organism evidence="2 3">
    <name type="scientific">Luteolibacter soli</name>
    <dbReference type="NCBI Taxonomy" id="3135280"/>
    <lineage>
        <taxon>Bacteria</taxon>
        <taxon>Pseudomonadati</taxon>
        <taxon>Verrucomicrobiota</taxon>
        <taxon>Verrucomicrobiia</taxon>
        <taxon>Verrucomicrobiales</taxon>
        <taxon>Verrucomicrobiaceae</taxon>
        <taxon>Luteolibacter</taxon>
    </lineage>
</organism>